<organism evidence="2">
    <name type="scientific">Octopus bimaculoides</name>
    <name type="common">California two-spotted octopus</name>
    <dbReference type="NCBI Taxonomy" id="37653"/>
    <lineage>
        <taxon>Eukaryota</taxon>
        <taxon>Metazoa</taxon>
        <taxon>Spiralia</taxon>
        <taxon>Lophotrochozoa</taxon>
        <taxon>Mollusca</taxon>
        <taxon>Cephalopoda</taxon>
        <taxon>Coleoidea</taxon>
        <taxon>Octopodiformes</taxon>
        <taxon>Octopoda</taxon>
        <taxon>Incirrata</taxon>
        <taxon>Octopodidae</taxon>
        <taxon>Octopus</taxon>
    </lineage>
</organism>
<feature type="chain" id="PRO_5005583906" evidence="1">
    <location>
        <begin position="21"/>
        <end position="53"/>
    </location>
</feature>
<reference evidence="2" key="1">
    <citation type="submission" date="2015-07" db="EMBL/GenBank/DDBJ databases">
        <title>MeaNS - Measles Nucleotide Surveillance Program.</title>
        <authorList>
            <person name="Tran T."/>
            <person name="Druce J."/>
        </authorList>
    </citation>
    <scope>NUCLEOTIDE SEQUENCE</scope>
    <source>
        <strain evidence="2">UCB-OBI-ISO-001</strain>
        <tissue evidence="2">Gonad</tissue>
    </source>
</reference>
<dbReference type="EMBL" id="KQ417416">
    <property type="protein sequence ID" value="KOF92041.1"/>
    <property type="molecule type" value="Genomic_DNA"/>
</dbReference>
<accession>A0A0L8HS55</accession>
<gene>
    <name evidence="2" type="ORF">OCBIM_22007445mg</name>
</gene>
<sequence length="53" mass="6148">MFILTRFILLIAYCTTLALGKCDIERAKDILKKLKEMTKVPPKFDDSDMELLL</sequence>
<feature type="signal peptide" evidence="1">
    <location>
        <begin position="1"/>
        <end position="20"/>
    </location>
</feature>
<dbReference type="AlphaFoldDB" id="A0A0L8HS55"/>
<evidence type="ECO:0000256" key="1">
    <source>
        <dbReference type="SAM" id="SignalP"/>
    </source>
</evidence>
<evidence type="ECO:0000313" key="2">
    <source>
        <dbReference type="EMBL" id="KOF92041.1"/>
    </source>
</evidence>
<keyword evidence="1" id="KW-0732">Signal</keyword>
<protein>
    <submittedName>
        <fullName evidence="2">Uncharacterized protein</fullName>
    </submittedName>
</protein>
<proteinExistence type="predicted"/>
<name>A0A0L8HS55_OCTBM</name>